<protein>
    <submittedName>
        <fullName evidence="1">Uncharacterized protein</fullName>
    </submittedName>
</protein>
<evidence type="ECO:0000313" key="2">
    <source>
        <dbReference type="Proteomes" id="UP000198145"/>
    </source>
</evidence>
<organism evidence="1 2">
    <name type="scientific">Pseudomonas nitroreducens</name>
    <dbReference type="NCBI Taxonomy" id="46680"/>
    <lineage>
        <taxon>Bacteria</taxon>
        <taxon>Pseudomonadati</taxon>
        <taxon>Pseudomonadota</taxon>
        <taxon>Gammaproteobacteria</taxon>
        <taxon>Pseudomonadales</taxon>
        <taxon>Pseudomonadaceae</taxon>
        <taxon>Pseudomonas</taxon>
    </lineage>
</organism>
<dbReference type="EMBL" id="NJBA01000007">
    <property type="protein sequence ID" value="OWP49080.1"/>
    <property type="molecule type" value="Genomic_DNA"/>
</dbReference>
<evidence type="ECO:0000313" key="1">
    <source>
        <dbReference type="EMBL" id="OWP49080.1"/>
    </source>
</evidence>
<reference evidence="1 2" key="1">
    <citation type="submission" date="2017-06" db="EMBL/GenBank/DDBJ databases">
        <title>Draft genome of Pseudomonas nitroreducens DF05.</title>
        <authorList>
            <person name="Iyer R."/>
        </authorList>
    </citation>
    <scope>NUCLEOTIDE SEQUENCE [LARGE SCALE GENOMIC DNA]</scope>
    <source>
        <strain evidence="1 2">DF05</strain>
    </source>
</reference>
<name>A0A246F9T7_PSENT</name>
<gene>
    <name evidence="1" type="ORF">CEG18_20285</name>
</gene>
<proteinExistence type="predicted"/>
<dbReference type="AlphaFoldDB" id="A0A246F9T7"/>
<sequence>MKGKTCIAFLRLARIAPAVPVAIRREEDFLPVLRGCRSELYELRVSDFLQGQTLIKPRMLAW</sequence>
<accession>A0A246F9T7</accession>
<comment type="caution">
    <text evidence="1">The sequence shown here is derived from an EMBL/GenBank/DDBJ whole genome shotgun (WGS) entry which is preliminary data.</text>
</comment>
<dbReference type="Proteomes" id="UP000198145">
    <property type="component" value="Unassembled WGS sequence"/>
</dbReference>